<dbReference type="InterPro" id="IPR035965">
    <property type="entry name" value="PAS-like_dom_sf"/>
</dbReference>
<comment type="similarity">
    <text evidence="2">In the N-terminal section; belongs to the phytochrome family.</text>
</comment>
<evidence type="ECO:0000256" key="5">
    <source>
        <dbReference type="ARBA" id="ARBA00022777"/>
    </source>
</evidence>
<evidence type="ECO:0000256" key="4">
    <source>
        <dbReference type="ARBA" id="ARBA00022553"/>
    </source>
</evidence>
<protein>
    <recommendedName>
        <fullName evidence="7">Circadian input-output histidine kinase CikA</fullName>
        <ecNumber evidence="3">2.7.13.3</ecNumber>
    </recommendedName>
</protein>
<evidence type="ECO:0000256" key="8">
    <source>
        <dbReference type="PROSITE-ProRule" id="PRU00169"/>
    </source>
</evidence>
<dbReference type="InterPro" id="IPR000014">
    <property type="entry name" value="PAS"/>
</dbReference>
<evidence type="ECO:0000259" key="13">
    <source>
        <dbReference type="PROSITE" id="PS50113"/>
    </source>
</evidence>
<dbReference type="PROSITE" id="PS50110">
    <property type="entry name" value="RESPONSE_REGULATORY"/>
    <property type="match status" value="1"/>
</dbReference>
<dbReference type="InterPro" id="IPR005467">
    <property type="entry name" value="His_kinase_dom"/>
</dbReference>
<dbReference type="FunFam" id="3.30.450.20:FF:000099">
    <property type="entry name" value="Sensory box sensor histidine kinase"/>
    <property type="match status" value="1"/>
</dbReference>
<dbReference type="Pfam" id="PF08447">
    <property type="entry name" value="PAS_3"/>
    <property type="match status" value="1"/>
</dbReference>
<dbReference type="Pfam" id="PF02518">
    <property type="entry name" value="HATPase_c"/>
    <property type="match status" value="1"/>
</dbReference>
<name>A0A1J1LD71_9CYAN</name>
<dbReference type="Pfam" id="PF13426">
    <property type="entry name" value="PAS_9"/>
    <property type="match status" value="1"/>
</dbReference>
<feature type="domain" description="PAS" evidence="12">
    <location>
        <begin position="285"/>
        <end position="355"/>
    </location>
</feature>
<evidence type="ECO:0000313" key="14">
    <source>
        <dbReference type="EMBL" id="CUR30416.1"/>
    </source>
</evidence>
<keyword evidence="6" id="KW-0902">Two-component regulatory system</keyword>
<dbReference type="InterPro" id="IPR001610">
    <property type="entry name" value="PAC"/>
</dbReference>
<dbReference type="CDD" id="cd00082">
    <property type="entry name" value="HisKA"/>
    <property type="match status" value="1"/>
</dbReference>
<dbReference type="SMART" id="SM00448">
    <property type="entry name" value="REC"/>
    <property type="match status" value="1"/>
</dbReference>
<dbReference type="Gene3D" id="1.10.287.130">
    <property type="match status" value="1"/>
</dbReference>
<evidence type="ECO:0000256" key="1">
    <source>
        <dbReference type="ARBA" id="ARBA00000085"/>
    </source>
</evidence>
<dbReference type="InterPro" id="IPR036097">
    <property type="entry name" value="HisK_dim/P_sf"/>
</dbReference>
<dbReference type="Pfam" id="PF00072">
    <property type="entry name" value="Response_reg"/>
    <property type="match status" value="1"/>
</dbReference>
<evidence type="ECO:0000313" key="15">
    <source>
        <dbReference type="Proteomes" id="UP000184315"/>
    </source>
</evidence>
<gene>
    <name evidence="14" type="ORF">PL9214290006</name>
</gene>
<dbReference type="InterPro" id="IPR004358">
    <property type="entry name" value="Sig_transdc_His_kin-like_C"/>
</dbReference>
<dbReference type="STRING" id="671072.PL9214290006"/>
<evidence type="ECO:0000259" key="10">
    <source>
        <dbReference type="PROSITE" id="PS50109"/>
    </source>
</evidence>
<keyword evidence="4 8" id="KW-0597">Phosphoprotein</keyword>
<dbReference type="SMART" id="SM00086">
    <property type="entry name" value="PAC"/>
    <property type="match status" value="3"/>
</dbReference>
<feature type="domain" description="PAC" evidence="13">
    <location>
        <begin position="475"/>
        <end position="527"/>
    </location>
</feature>
<dbReference type="Pfam" id="PF00512">
    <property type="entry name" value="HisKA"/>
    <property type="match status" value="1"/>
</dbReference>
<dbReference type="SMART" id="SM00091">
    <property type="entry name" value="PAS"/>
    <property type="match status" value="4"/>
</dbReference>
<evidence type="ECO:0000259" key="11">
    <source>
        <dbReference type="PROSITE" id="PS50110"/>
    </source>
</evidence>
<dbReference type="InterPro" id="IPR036890">
    <property type="entry name" value="HATPase_C_sf"/>
</dbReference>
<dbReference type="InterPro" id="IPR000700">
    <property type="entry name" value="PAS-assoc_C"/>
</dbReference>
<evidence type="ECO:0000259" key="12">
    <source>
        <dbReference type="PROSITE" id="PS50112"/>
    </source>
</evidence>
<feature type="domain" description="Response regulatory" evidence="11">
    <location>
        <begin position="809"/>
        <end position="927"/>
    </location>
</feature>
<sequence length="932" mass="105116">MQNSKQSESRLSYTPLQQEPYLKPEPHSRTEGDMGMILQNAQGQIQSCNLTAEKILGYPIQRMINPIESPWIFLDQAGSPIPVESCPVYLTLATGRPCLNVIVYCRKPDGELIELLLNTQPLFQGGERSPSAVVTTFTERVHPQETNKQNPALQTLRDHEEQFRMALDSIPNTLVIYDAQRRFQFVNAEGIRRSGKSWEELIGYQDEDVFPVELTQTYVPTLKKAIATRRIQKLEVTKTASDLGSYTTIVNYVPVLNAEGEVDQVLGITYDITDRKRFEEFLEAKNRQITNIFKSITDGFVSLDHRWCYTFVNAKAEELLGKSAAELIGHNLWEVFPELIVSPTYTYFHQALTEQIPIEYEEFYSLFGRWFAVRLYPSTQGLSVYFLDITERKQTEAALRESEERFRNLAESMPQIVWSANADGSVDYYNQRWAEFSGITQTDGQGWGWQPVLHPEDQQRTVDVWQQSVQTGQIYECEHRLMRFDGEFRWYLSRGVPVRDQQGNIVKWYGTATDIHEQKLATAEREKLLAREQAARAEAETANQIKDDFLATLSHELRTPMNAIIGWANLLRTRRLDSAVITRALETIERNTKLLNQLIEDILDVSRIIQGKLCLNCYSIKIMPMVEEALEMVRSTAIAKGVEIITVWETATTASVFGDINRLQQIVWNLLSNAVKFTPSEGQITVKVSRVEENLEDTTSMSWVQIQVIDNGCGISPEFLPFVFERFRQADGSTTRLHGGLGLGLAIVRHLVEMHGGQVQAESPGLGQGATFTVKLPLLEPESLKVPTSGDQVSQVELTTSQVLLSGLRVLVVEDEADTRKLIQVTLQEYGATVTVVETALEALECLQKFSFDVLVSDLGMPEINGYALIETVRTLPPEAGGQIRAIALTAYASAEDRKQALAVGFEQHLPKPVDPLALALMISRVVRGANR</sequence>
<dbReference type="PROSITE" id="PS50113">
    <property type="entry name" value="PAC"/>
    <property type="match status" value="2"/>
</dbReference>
<keyword evidence="5 14" id="KW-0808">Transferase</keyword>
<dbReference type="InterPro" id="IPR001789">
    <property type="entry name" value="Sig_transdc_resp-reg_receiver"/>
</dbReference>
<dbReference type="OrthoDB" id="5555607at2"/>
<dbReference type="InterPro" id="IPR013655">
    <property type="entry name" value="PAS_fold_3"/>
</dbReference>
<evidence type="ECO:0000256" key="6">
    <source>
        <dbReference type="ARBA" id="ARBA00023012"/>
    </source>
</evidence>
<dbReference type="SUPFAM" id="SSF47384">
    <property type="entry name" value="Homodimeric domain of signal transducing histidine kinase"/>
    <property type="match status" value="1"/>
</dbReference>
<feature type="compositionally biased region" description="Basic and acidic residues" evidence="9">
    <location>
        <begin position="22"/>
        <end position="31"/>
    </location>
</feature>
<dbReference type="AlphaFoldDB" id="A0A1J1LD71"/>
<organism evidence="14 15">
    <name type="scientific">Planktothrix tepida PCC 9214</name>
    <dbReference type="NCBI Taxonomy" id="671072"/>
    <lineage>
        <taxon>Bacteria</taxon>
        <taxon>Bacillati</taxon>
        <taxon>Cyanobacteriota</taxon>
        <taxon>Cyanophyceae</taxon>
        <taxon>Oscillatoriophycideae</taxon>
        <taxon>Oscillatoriales</taxon>
        <taxon>Microcoleaceae</taxon>
        <taxon>Planktothrix</taxon>
    </lineage>
</organism>
<keyword evidence="15" id="KW-1185">Reference proteome</keyword>
<comment type="catalytic activity">
    <reaction evidence="1">
        <text>ATP + protein L-histidine = ADP + protein N-phospho-L-histidine.</text>
        <dbReference type="EC" id="2.7.13.3"/>
    </reaction>
</comment>
<evidence type="ECO:0000256" key="9">
    <source>
        <dbReference type="SAM" id="MobiDB-lite"/>
    </source>
</evidence>
<dbReference type="PROSITE" id="PS50109">
    <property type="entry name" value="HIS_KIN"/>
    <property type="match status" value="1"/>
</dbReference>
<dbReference type="CDD" id="cd00130">
    <property type="entry name" value="PAS"/>
    <property type="match status" value="4"/>
</dbReference>
<dbReference type="InterPro" id="IPR003661">
    <property type="entry name" value="HisK_dim/P_dom"/>
</dbReference>
<dbReference type="RefSeq" id="WP_072717422.1">
    <property type="nucleotide sequence ID" value="NZ_LN889782.1"/>
</dbReference>
<evidence type="ECO:0000256" key="3">
    <source>
        <dbReference type="ARBA" id="ARBA00012438"/>
    </source>
</evidence>
<evidence type="ECO:0000256" key="2">
    <source>
        <dbReference type="ARBA" id="ARBA00006402"/>
    </source>
</evidence>
<dbReference type="InterPro" id="IPR013656">
    <property type="entry name" value="PAS_4"/>
</dbReference>
<dbReference type="InterPro" id="IPR003594">
    <property type="entry name" value="HATPase_dom"/>
</dbReference>
<feature type="domain" description="PAS" evidence="12">
    <location>
        <begin position="402"/>
        <end position="472"/>
    </location>
</feature>
<dbReference type="PRINTS" id="PR00344">
    <property type="entry name" value="BCTRLSENSOR"/>
</dbReference>
<dbReference type="CDD" id="cd17580">
    <property type="entry name" value="REC_2_DhkD-like"/>
    <property type="match status" value="1"/>
</dbReference>
<keyword evidence="5 14" id="KW-0418">Kinase</keyword>
<dbReference type="Gene3D" id="3.30.565.10">
    <property type="entry name" value="Histidine kinase-like ATPase, C-terminal domain"/>
    <property type="match status" value="1"/>
</dbReference>
<dbReference type="SUPFAM" id="SSF55874">
    <property type="entry name" value="ATPase domain of HSP90 chaperone/DNA topoisomerase II/histidine kinase"/>
    <property type="match status" value="1"/>
</dbReference>
<feature type="compositionally biased region" description="Polar residues" evidence="9">
    <location>
        <begin position="1"/>
        <end position="17"/>
    </location>
</feature>
<feature type="domain" description="PAS" evidence="12">
    <location>
        <begin position="159"/>
        <end position="229"/>
    </location>
</feature>
<dbReference type="SUPFAM" id="SSF52172">
    <property type="entry name" value="CheY-like"/>
    <property type="match status" value="1"/>
</dbReference>
<dbReference type="EC" id="2.7.13.3" evidence="3"/>
<dbReference type="GO" id="GO:0000155">
    <property type="term" value="F:phosphorelay sensor kinase activity"/>
    <property type="evidence" value="ECO:0007669"/>
    <property type="project" value="InterPro"/>
</dbReference>
<feature type="modified residue" description="4-aspartylphosphate" evidence="8">
    <location>
        <position position="858"/>
    </location>
</feature>
<evidence type="ECO:0000256" key="7">
    <source>
        <dbReference type="ARBA" id="ARBA00074306"/>
    </source>
</evidence>
<dbReference type="SMART" id="SM00388">
    <property type="entry name" value="HisKA"/>
    <property type="match status" value="1"/>
</dbReference>
<reference evidence="15" key="1">
    <citation type="submission" date="2015-10" db="EMBL/GenBank/DDBJ databases">
        <authorList>
            <person name="Regsiter A."/>
            <person name="william w."/>
        </authorList>
    </citation>
    <scope>NUCLEOTIDE SEQUENCE [LARGE SCALE GENOMIC DNA]</scope>
</reference>
<dbReference type="Pfam" id="PF08448">
    <property type="entry name" value="PAS_4"/>
    <property type="match status" value="2"/>
</dbReference>
<dbReference type="InterPro" id="IPR011006">
    <property type="entry name" value="CheY-like_superfamily"/>
</dbReference>
<dbReference type="Gene3D" id="3.40.50.2300">
    <property type="match status" value="1"/>
</dbReference>
<feature type="region of interest" description="Disordered" evidence="9">
    <location>
        <begin position="1"/>
        <end position="31"/>
    </location>
</feature>
<dbReference type="PROSITE" id="PS50112">
    <property type="entry name" value="PAS"/>
    <property type="match status" value="3"/>
</dbReference>
<dbReference type="Gene3D" id="3.30.450.20">
    <property type="entry name" value="PAS domain"/>
    <property type="match status" value="4"/>
</dbReference>
<accession>A0A1J1LD71</accession>
<feature type="domain" description="Histidine kinase" evidence="10">
    <location>
        <begin position="552"/>
        <end position="780"/>
    </location>
</feature>
<dbReference type="PANTHER" id="PTHR43547:SF2">
    <property type="entry name" value="HYBRID SIGNAL TRANSDUCTION HISTIDINE KINASE C"/>
    <property type="match status" value="1"/>
</dbReference>
<dbReference type="EMBL" id="CZDF01000132">
    <property type="protein sequence ID" value="CUR30416.1"/>
    <property type="molecule type" value="Genomic_DNA"/>
</dbReference>
<dbReference type="SUPFAM" id="SSF55785">
    <property type="entry name" value="PYP-like sensor domain (PAS domain)"/>
    <property type="match status" value="4"/>
</dbReference>
<dbReference type="Proteomes" id="UP000184315">
    <property type="component" value="Unassembled WGS sequence"/>
</dbReference>
<dbReference type="NCBIfam" id="TIGR00229">
    <property type="entry name" value="sensory_box"/>
    <property type="match status" value="3"/>
</dbReference>
<dbReference type="PANTHER" id="PTHR43547">
    <property type="entry name" value="TWO-COMPONENT HISTIDINE KINASE"/>
    <property type="match status" value="1"/>
</dbReference>
<dbReference type="FunFam" id="3.30.565.10:FF:000010">
    <property type="entry name" value="Sensor histidine kinase RcsC"/>
    <property type="match status" value="1"/>
</dbReference>
<feature type="domain" description="PAC" evidence="13">
    <location>
        <begin position="232"/>
        <end position="284"/>
    </location>
</feature>
<proteinExistence type="inferred from homology"/>
<dbReference type="SMART" id="SM00387">
    <property type="entry name" value="HATPase_c"/>
    <property type="match status" value="1"/>
</dbReference>